<name>A0A812AY21_ACAPH</name>
<accession>A0A812AY21</accession>
<organism evidence="2 3">
    <name type="scientific">Acanthosepion pharaonis</name>
    <name type="common">Pharaoh cuttlefish</name>
    <name type="synonym">Sepia pharaonis</name>
    <dbReference type="NCBI Taxonomy" id="158019"/>
    <lineage>
        <taxon>Eukaryota</taxon>
        <taxon>Metazoa</taxon>
        <taxon>Spiralia</taxon>
        <taxon>Lophotrochozoa</taxon>
        <taxon>Mollusca</taxon>
        <taxon>Cephalopoda</taxon>
        <taxon>Coleoidea</taxon>
        <taxon>Decapodiformes</taxon>
        <taxon>Sepiida</taxon>
        <taxon>Sepiina</taxon>
        <taxon>Sepiidae</taxon>
        <taxon>Acanthosepion</taxon>
    </lineage>
</organism>
<keyword evidence="1" id="KW-0812">Transmembrane</keyword>
<evidence type="ECO:0000313" key="2">
    <source>
        <dbReference type="EMBL" id="CAE1162335.1"/>
    </source>
</evidence>
<proteinExistence type="predicted"/>
<dbReference type="AlphaFoldDB" id="A0A812AY21"/>
<evidence type="ECO:0000256" key="1">
    <source>
        <dbReference type="SAM" id="Phobius"/>
    </source>
</evidence>
<keyword evidence="1" id="KW-0472">Membrane</keyword>
<feature type="transmembrane region" description="Helical" evidence="1">
    <location>
        <begin position="183"/>
        <end position="205"/>
    </location>
</feature>
<comment type="caution">
    <text evidence="2">The sequence shown here is derived from an EMBL/GenBank/DDBJ whole genome shotgun (WGS) entry which is preliminary data.</text>
</comment>
<reference evidence="2" key="1">
    <citation type="submission" date="2021-01" db="EMBL/GenBank/DDBJ databases">
        <authorList>
            <person name="Li R."/>
            <person name="Bekaert M."/>
        </authorList>
    </citation>
    <scope>NUCLEOTIDE SEQUENCE</scope>
    <source>
        <strain evidence="2">Farmed</strain>
    </source>
</reference>
<evidence type="ECO:0000313" key="3">
    <source>
        <dbReference type="Proteomes" id="UP000597762"/>
    </source>
</evidence>
<dbReference type="Proteomes" id="UP000597762">
    <property type="component" value="Unassembled WGS sequence"/>
</dbReference>
<gene>
    <name evidence="2" type="ORF">SPHA_7224</name>
</gene>
<keyword evidence="1" id="KW-1133">Transmembrane helix</keyword>
<keyword evidence="3" id="KW-1185">Reference proteome</keyword>
<dbReference type="EMBL" id="CAHIKZ030000234">
    <property type="protein sequence ID" value="CAE1162335.1"/>
    <property type="molecule type" value="Genomic_DNA"/>
</dbReference>
<protein>
    <submittedName>
        <fullName evidence="2">Uncharacterized protein</fullName>
    </submittedName>
</protein>
<sequence>MGFLISSGSHFSSGGPSGWDGVWMIAPFRSIPLSLHFIPIPAESIPQVPFSFFSNSQFSSTSSSGSRARTCSFLFIILFCCVAPKRGQSHASHQSAEPHCNFGNSRFSLVVCDIRTCYTHSNARSLLPSPYSTRDNRKGKLASHTIDTSTACNVEEIEHNNYTLADLRATSEPRAKKVTYHSLLFVFLFSLLPLPLSLSLFFLFFSRALPTDTLLITKSTSSLSLSLSLSMSHISPS</sequence>